<dbReference type="Gene3D" id="1.20.1420.30">
    <property type="entry name" value="NCX, central ion-binding region"/>
    <property type="match status" value="1"/>
</dbReference>
<evidence type="ECO:0000256" key="6">
    <source>
        <dbReference type="ARBA" id="ARBA00023136"/>
    </source>
</evidence>
<evidence type="ECO:0000256" key="5">
    <source>
        <dbReference type="ARBA" id="ARBA00022989"/>
    </source>
</evidence>
<keyword evidence="3" id="KW-0050">Antiport</keyword>
<dbReference type="InterPro" id="IPR004481">
    <property type="entry name" value="K/Na/Ca-exchanger"/>
</dbReference>
<dbReference type="GO" id="GO:0005262">
    <property type="term" value="F:calcium channel activity"/>
    <property type="evidence" value="ECO:0007669"/>
    <property type="project" value="TreeGrafter"/>
</dbReference>
<sequence length="110" mass="12764">MFRDCVFYLISILALLFALRDESVTWVESVLFLFLYIVYILFMFVNRRVEAWITSLKCLSRFGCKVSEPVNGVMYHPLPDMTQEFLENGSCDKHFSSSNSELPSFESSLP</sequence>
<keyword evidence="9" id="KW-1185">Reference proteome</keyword>
<dbReference type="EMBL" id="KK116230">
    <property type="protein sequence ID" value="KFM67148.1"/>
    <property type="molecule type" value="Genomic_DNA"/>
</dbReference>
<evidence type="ECO:0000256" key="7">
    <source>
        <dbReference type="SAM" id="Phobius"/>
    </source>
</evidence>
<organism evidence="8 9">
    <name type="scientific">Stegodyphus mimosarum</name>
    <name type="common">African social velvet spider</name>
    <dbReference type="NCBI Taxonomy" id="407821"/>
    <lineage>
        <taxon>Eukaryota</taxon>
        <taxon>Metazoa</taxon>
        <taxon>Ecdysozoa</taxon>
        <taxon>Arthropoda</taxon>
        <taxon>Chelicerata</taxon>
        <taxon>Arachnida</taxon>
        <taxon>Araneae</taxon>
        <taxon>Araneomorphae</taxon>
        <taxon>Entelegynae</taxon>
        <taxon>Eresoidea</taxon>
        <taxon>Eresidae</taxon>
        <taxon>Stegodyphus</taxon>
    </lineage>
</organism>
<name>A0A087TPV9_STEMI</name>
<dbReference type="GO" id="GO:0005886">
    <property type="term" value="C:plasma membrane"/>
    <property type="evidence" value="ECO:0007669"/>
    <property type="project" value="TreeGrafter"/>
</dbReference>
<comment type="subcellular location">
    <subcellularLocation>
        <location evidence="1">Membrane</location>
        <topology evidence="1">Multi-pass membrane protein</topology>
    </subcellularLocation>
</comment>
<reference evidence="8 9" key="1">
    <citation type="submission" date="2013-11" db="EMBL/GenBank/DDBJ databases">
        <title>Genome sequencing of Stegodyphus mimosarum.</title>
        <authorList>
            <person name="Bechsgaard J."/>
        </authorList>
    </citation>
    <scope>NUCLEOTIDE SEQUENCE [LARGE SCALE GENOMIC DNA]</scope>
</reference>
<evidence type="ECO:0000313" key="9">
    <source>
        <dbReference type="Proteomes" id="UP000054359"/>
    </source>
</evidence>
<dbReference type="GO" id="GO:0006874">
    <property type="term" value="P:intracellular calcium ion homeostasis"/>
    <property type="evidence" value="ECO:0007669"/>
    <property type="project" value="TreeGrafter"/>
</dbReference>
<keyword evidence="4 7" id="KW-0812">Transmembrane</keyword>
<evidence type="ECO:0000256" key="2">
    <source>
        <dbReference type="ARBA" id="ARBA00005364"/>
    </source>
</evidence>
<dbReference type="PANTHER" id="PTHR10846:SF73">
    <property type="entry name" value="SODIUM_CALCIUM EXCHANGER MEMBRANE REGION DOMAIN-CONTAINING PROTEIN"/>
    <property type="match status" value="1"/>
</dbReference>
<evidence type="ECO:0000256" key="3">
    <source>
        <dbReference type="ARBA" id="ARBA00022449"/>
    </source>
</evidence>
<dbReference type="Proteomes" id="UP000054359">
    <property type="component" value="Unassembled WGS sequence"/>
</dbReference>
<feature type="transmembrane region" description="Helical" evidence="7">
    <location>
        <begin position="30"/>
        <end position="47"/>
    </location>
</feature>
<feature type="non-terminal residue" evidence="8">
    <location>
        <position position="110"/>
    </location>
</feature>
<evidence type="ECO:0000256" key="1">
    <source>
        <dbReference type="ARBA" id="ARBA00004141"/>
    </source>
</evidence>
<proteinExistence type="inferred from homology"/>
<dbReference type="InterPro" id="IPR044880">
    <property type="entry name" value="NCX_ion-bd_dom_sf"/>
</dbReference>
<protein>
    <submittedName>
        <fullName evidence="8">Sodium/potassium/calcium exchanger Nckx30C</fullName>
    </submittedName>
</protein>
<accession>A0A087TPV9</accession>
<dbReference type="GO" id="GO:0008273">
    <property type="term" value="F:calcium, potassium:sodium antiporter activity"/>
    <property type="evidence" value="ECO:0007669"/>
    <property type="project" value="TreeGrafter"/>
</dbReference>
<gene>
    <name evidence="8" type="ORF">X975_11583</name>
</gene>
<dbReference type="STRING" id="407821.A0A087TPV9"/>
<dbReference type="PANTHER" id="PTHR10846">
    <property type="entry name" value="SODIUM/POTASSIUM/CALCIUM EXCHANGER"/>
    <property type="match status" value="1"/>
</dbReference>
<keyword evidence="6 7" id="KW-0472">Membrane</keyword>
<dbReference type="AlphaFoldDB" id="A0A087TPV9"/>
<evidence type="ECO:0000313" key="8">
    <source>
        <dbReference type="EMBL" id="KFM67148.1"/>
    </source>
</evidence>
<comment type="similarity">
    <text evidence="2">Belongs to the Ca(2+):cation antiporter (CaCA) (TC 2.A.19) family. SLC24A subfamily.</text>
</comment>
<keyword evidence="5 7" id="KW-1133">Transmembrane helix</keyword>
<keyword evidence="3" id="KW-0813">Transport</keyword>
<evidence type="ECO:0000256" key="4">
    <source>
        <dbReference type="ARBA" id="ARBA00022692"/>
    </source>
</evidence>